<dbReference type="InterPro" id="IPR000412">
    <property type="entry name" value="ABC_2_transport"/>
</dbReference>
<evidence type="ECO:0000256" key="3">
    <source>
        <dbReference type="ARBA" id="ARBA00022989"/>
    </source>
</evidence>
<dbReference type="AlphaFoldDB" id="A0A6J6C716"/>
<evidence type="ECO:0000256" key="2">
    <source>
        <dbReference type="ARBA" id="ARBA00022692"/>
    </source>
</evidence>
<comment type="subcellular location">
    <subcellularLocation>
        <location evidence="1">Membrane</location>
        <topology evidence="1">Multi-pass membrane protein</topology>
    </subcellularLocation>
</comment>
<name>A0A6J6C716_9ZZZZ</name>
<feature type="transmembrane region" description="Helical" evidence="5">
    <location>
        <begin position="191"/>
        <end position="212"/>
    </location>
</feature>
<evidence type="ECO:0000256" key="4">
    <source>
        <dbReference type="ARBA" id="ARBA00023136"/>
    </source>
</evidence>
<evidence type="ECO:0000313" key="7">
    <source>
        <dbReference type="EMBL" id="CAB4546399.1"/>
    </source>
</evidence>
<feature type="transmembrane region" description="Helical" evidence="5">
    <location>
        <begin position="161"/>
        <end position="179"/>
    </location>
</feature>
<dbReference type="PROSITE" id="PS51012">
    <property type="entry name" value="ABC_TM2"/>
    <property type="match status" value="1"/>
</dbReference>
<evidence type="ECO:0000256" key="1">
    <source>
        <dbReference type="ARBA" id="ARBA00004141"/>
    </source>
</evidence>
<dbReference type="GO" id="GO:0043190">
    <property type="term" value="C:ATP-binding cassette (ABC) transporter complex"/>
    <property type="evidence" value="ECO:0007669"/>
    <property type="project" value="InterPro"/>
</dbReference>
<keyword evidence="4 5" id="KW-0472">Membrane</keyword>
<reference evidence="7" key="1">
    <citation type="submission" date="2020-05" db="EMBL/GenBank/DDBJ databases">
        <authorList>
            <person name="Chiriac C."/>
            <person name="Salcher M."/>
            <person name="Ghai R."/>
            <person name="Kavagutti S V."/>
        </authorList>
    </citation>
    <scope>NUCLEOTIDE SEQUENCE</scope>
</reference>
<accession>A0A6J6C716</accession>
<feature type="transmembrane region" description="Helical" evidence="5">
    <location>
        <begin position="77"/>
        <end position="97"/>
    </location>
</feature>
<dbReference type="PRINTS" id="PR00164">
    <property type="entry name" value="ABC2TRNSPORT"/>
</dbReference>
<dbReference type="InterPro" id="IPR051784">
    <property type="entry name" value="Nod_factor_ABC_transporter"/>
</dbReference>
<evidence type="ECO:0000256" key="5">
    <source>
        <dbReference type="SAM" id="Phobius"/>
    </source>
</evidence>
<dbReference type="Pfam" id="PF01061">
    <property type="entry name" value="ABC2_membrane"/>
    <property type="match status" value="1"/>
</dbReference>
<protein>
    <submittedName>
        <fullName evidence="7">Unannotated protein</fullName>
    </submittedName>
</protein>
<evidence type="ECO:0000259" key="6">
    <source>
        <dbReference type="PROSITE" id="PS51012"/>
    </source>
</evidence>
<keyword evidence="3 5" id="KW-1133">Transmembrane helix</keyword>
<feature type="transmembrane region" description="Helical" evidence="5">
    <location>
        <begin position="38"/>
        <end position="65"/>
    </location>
</feature>
<dbReference type="GO" id="GO:0140359">
    <property type="term" value="F:ABC-type transporter activity"/>
    <property type="evidence" value="ECO:0007669"/>
    <property type="project" value="InterPro"/>
</dbReference>
<dbReference type="EMBL" id="CAEZSM010000099">
    <property type="protein sequence ID" value="CAB4546399.1"/>
    <property type="molecule type" value="Genomic_DNA"/>
</dbReference>
<gene>
    <name evidence="7" type="ORF">UFOPK1438_00785</name>
</gene>
<sequence length="279" mass="30582">MSTAKVRQGSLQIVDQKKIISRGSLYVAQARLTAMMKWVWMILAIAVANPVLYLLSIGVGVGAFIDKSAGPAGIDGVKYLTFLAPALLATAAIQGAIDESVFPTLEGFNWWKNFFGMNATPISGNQIAAGVFLASLVRVVGTVVIYWFVMLAFGALESSKAWLAIPTAVMAGVAFGSITQAIAGLLKDENVFFVIFNRFIMMPLFLFSGTFYPLSSMPSYLQWIGWISPLWHSTELGRYLTYGHSLTQTMAITHLVFLVTLLVLGVFFSRRIFTKRLAK</sequence>
<proteinExistence type="predicted"/>
<dbReference type="InterPro" id="IPR047817">
    <property type="entry name" value="ABC2_TM_bact-type"/>
</dbReference>
<dbReference type="PIRSF" id="PIRSF006648">
    <property type="entry name" value="DrrB"/>
    <property type="match status" value="1"/>
</dbReference>
<dbReference type="PANTHER" id="PTHR43229:SF2">
    <property type="entry name" value="NODULATION PROTEIN J"/>
    <property type="match status" value="1"/>
</dbReference>
<keyword evidence="2 5" id="KW-0812">Transmembrane</keyword>
<feature type="domain" description="ABC transmembrane type-2" evidence="6">
    <location>
        <begin position="41"/>
        <end position="276"/>
    </location>
</feature>
<feature type="transmembrane region" description="Helical" evidence="5">
    <location>
        <begin position="127"/>
        <end position="149"/>
    </location>
</feature>
<feature type="transmembrane region" description="Helical" evidence="5">
    <location>
        <begin position="251"/>
        <end position="269"/>
    </location>
</feature>
<dbReference type="PANTHER" id="PTHR43229">
    <property type="entry name" value="NODULATION PROTEIN J"/>
    <property type="match status" value="1"/>
</dbReference>
<organism evidence="7">
    <name type="scientific">freshwater metagenome</name>
    <dbReference type="NCBI Taxonomy" id="449393"/>
    <lineage>
        <taxon>unclassified sequences</taxon>
        <taxon>metagenomes</taxon>
        <taxon>ecological metagenomes</taxon>
    </lineage>
</organism>
<dbReference type="InterPro" id="IPR013525">
    <property type="entry name" value="ABC2_TM"/>
</dbReference>